<feature type="domain" description="Rhodanese" evidence="2">
    <location>
        <begin position="140"/>
        <end position="189"/>
    </location>
</feature>
<gene>
    <name evidence="3" type="ORF">IOQ59_11590</name>
</gene>
<dbReference type="RefSeq" id="WP_193953450.1">
    <property type="nucleotide sequence ID" value="NZ_JADEYS010000010.1"/>
</dbReference>
<comment type="caution">
    <text evidence="3">The sequence shown here is derived from an EMBL/GenBank/DDBJ whole genome shotgun (WGS) entry which is preliminary data.</text>
</comment>
<feature type="chain" id="PRO_5035164257" evidence="1">
    <location>
        <begin position="19"/>
        <end position="200"/>
    </location>
</feature>
<dbReference type="AlphaFoldDB" id="A0A8J7FAD1"/>
<dbReference type="InterPro" id="IPR001763">
    <property type="entry name" value="Rhodanese-like_dom"/>
</dbReference>
<dbReference type="CDD" id="cd00158">
    <property type="entry name" value="RHOD"/>
    <property type="match status" value="1"/>
</dbReference>
<sequence>MRSLTLMLCFLWMASANAADQADTEATSNSHWLEAFKDQEELFSFEGYRIIRYRSPTPQGADGAKTISTQTLQQMLHSDQPPKLLNVQPVRWQHGHFLQQEPFLQIPGSRWTPNVGMGELDEGWEKYFRYHLEVVTNHQQNAALVLYCRADCWMSWNAIKRAASWGYTNLYWYRDGVDGWRDAGLKMHAGTPEPYPVRNR</sequence>
<proteinExistence type="predicted"/>
<dbReference type="InterPro" id="IPR036873">
    <property type="entry name" value="Rhodanese-like_dom_sf"/>
</dbReference>
<accession>A0A8J7FAD1</accession>
<keyword evidence="1" id="KW-0732">Signal</keyword>
<feature type="signal peptide" evidence="1">
    <location>
        <begin position="1"/>
        <end position="18"/>
    </location>
</feature>
<dbReference type="EMBL" id="JADEYS010000010">
    <property type="protein sequence ID" value="MBE9397900.1"/>
    <property type="molecule type" value="Genomic_DNA"/>
</dbReference>
<dbReference type="Gene3D" id="3.40.250.10">
    <property type="entry name" value="Rhodanese-like domain"/>
    <property type="match status" value="1"/>
</dbReference>
<dbReference type="NCBIfam" id="TIGR03865">
    <property type="entry name" value="PQQ_CXXCW"/>
    <property type="match status" value="1"/>
</dbReference>
<keyword evidence="4" id="KW-1185">Reference proteome</keyword>
<dbReference type="InterPro" id="IPR022376">
    <property type="entry name" value="PQQ_CXXCW"/>
</dbReference>
<evidence type="ECO:0000259" key="2">
    <source>
        <dbReference type="PROSITE" id="PS50206"/>
    </source>
</evidence>
<dbReference type="PROSITE" id="PS50206">
    <property type="entry name" value="RHODANESE_3"/>
    <property type="match status" value="1"/>
</dbReference>
<reference evidence="3" key="1">
    <citation type="submission" date="2020-10" db="EMBL/GenBank/DDBJ databases">
        <title>Bacterium isolated from coastal waters sediment.</title>
        <authorList>
            <person name="Chen R.-J."/>
            <person name="Lu D.-C."/>
            <person name="Zhu K.-L."/>
            <person name="Du Z.-J."/>
        </authorList>
    </citation>
    <scope>NUCLEOTIDE SEQUENCE</scope>
    <source>
        <strain evidence="3">N1Y112</strain>
    </source>
</reference>
<evidence type="ECO:0000313" key="3">
    <source>
        <dbReference type="EMBL" id="MBE9397900.1"/>
    </source>
</evidence>
<protein>
    <submittedName>
        <fullName evidence="3">PQQ-dependent catabolism-associated CXXCW motif protein</fullName>
    </submittedName>
</protein>
<dbReference type="Pfam" id="PF00581">
    <property type="entry name" value="Rhodanese"/>
    <property type="match status" value="1"/>
</dbReference>
<organism evidence="3 4">
    <name type="scientific">Pontibacterium sinense</name>
    <dbReference type="NCBI Taxonomy" id="2781979"/>
    <lineage>
        <taxon>Bacteria</taxon>
        <taxon>Pseudomonadati</taxon>
        <taxon>Pseudomonadota</taxon>
        <taxon>Gammaproteobacteria</taxon>
        <taxon>Oceanospirillales</taxon>
        <taxon>Oceanospirillaceae</taxon>
        <taxon>Pontibacterium</taxon>
    </lineage>
</organism>
<name>A0A8J7FAD1_9GAMM</name>
<evidence type="ECO:0000256" key="1">
    <source>
        <dbReference type="SAM" id="SignalP"/>
    </source>
</evidence>
<dbReference type="SUPFAM" id="SSF52821">
    <property type="entry name" value="Rhodanese/Cell cycle control phosphatase"/>
    <property type="match status" value="1"/>
</dbReference>
<evidence type="ECO:0000313" key="4">
    <source>
        <dbReference type="Proteomes" id="UP000640333"/>
    </source>
</evidence>
<dbReference type="Proteomes" id="UP000640333">
    <property type="component" value="Unassembled WGS sequence"/>
</dbReference>